<proteinExistence type="predicted"/>
<gene>
    <name evidence="2" type="ORF">F4Y60_10545</name>
</gene>
<reference evidence="2" key="1">
    <citation type="submission" date="2019-09" db="EMBL/GenBank/DDBJ databases">
        <title>Characterisation of the sponge microbiome using genome-centric metagenomics.</title>
        <authorList>
            <person name="Engelberts J.P."/>
            <person name="Robbins S.J."/>
            <person name="De Goeij J.M."/>
            <person name="Aranda M."/>
            <person name="Bell S.C."/>
            <person name="Webster N.S."/>
        </authorList>
    </citation>
    <scope>NUCLEOTIDE SEQUENCE</scope>
    <source>
        <strain evidence="2">SB0664_bin_43</strain>
    </source>
</reference>
<dbReference type="EMBL" id="VXRY01000427">
    <property type="protein sequence ID" value="MXY34501.1"/>
    <property type="molecule type" value="Genomic_DNA"/>
</dbReference>
<name>A0A6B0Y1A1_9RHOB</name>
<organism evidence="2">
    <name type="scientific">Boseongicola sp. SB0664_bin_43</name>
    <dbReference type="NCBI Taxonomy" id="2604844"/>
    <lineage>
        <taxon>Bacteria</taxon>
        <taxon>Pseudomonadati</taxon>
        <taxon>Pseudomonadota</taxon>
        <taxon>Alphaproteobacteria</taxon>
        <taxon>Rhodobacterales</taxon>
        <taxon>Paracoccaceae</taxon>
        <taxon>Boseongicola</taxon>
    </lineage>
</organism>
<comment type="caution">
    <text evidence="2">The sequence shown here is derived from an EMBL/GenBank/DDBJ whole genome shotgun (WGS) entry which is preliminary data.</text>
</comment>
<evidence type="ECO:0000256" key="1">
    <source>
        <dbReference type="SAM" id="MobiDB-lite"/>
    </source>
</evidence>
<feature type="region of interest" description="Disordered" evidence="1">
    <location>
        <begin position="46"/>
        <end position="111"/>
    </location>
</feature>
<dbReference type="AlphaFoldDB" id="A0A6B0Y1A1"/>
<protein>
    <submittedName>
        <fullName evidence="2">Uncharacterized protein</fullName>
    </submittedName>
</protein>
<evidence type="ECO:0000313" key="2">
    <source>
        <dbReference type="EMBL" id="MXY34501.1"/>
    </source>
</evidence>
<accession>A0A6B0Y1A1</accession>
<sequence>MEASDYRKRNGGGNILAEDMRKVFAEAVEGDVEPFTDQMMFAIALKGDPDQAETPPSRRTGEAKPPFQGPTLAFSPHGKPCPSVRFLVVPEEGTPRRTDGMSPMPDTSGCH</sequence>